<dbReference type="Proteomes" id="UP000320653">
    <property type="component" value="Unassembled WGS sequence"/>
</dbReference>
<accession>A0A561QV59</accession>
<sequence length="68" mass="7679">MTIITLREGGRLPVQASSPSYGAKLHAAALRLIDNWNRRKTERMLEGLPVDIRKDIGWPASDEVTLRH</sequence>
<organism evidence="1 2">
    <name type="scientific">Neorhizobium alkalisoli</name>
    <dbReference type="NCBI Taxonomy" id="528178"/>
    <lineage>
        <taxon>Bacteria</taxon>
        <taxon>Pseudomonadati</taxon>
        <taxon>Pseudomonadota</taxon>
        <taxon>Alphaproteobacteria</taxon>
        <taxon>Hyphomicrobiales</taxon>
        <taxon>Rhizobiaceae</taxon>
        <taxon>Rhizobium/Agrobacterium group</taxon>
        <taxon>Neorhizobium</taxon>
    </lineage>
</organism>
<comment type="caution">
    <text evidence="1">The sequence shown here is derived from an EMBL/GenBank/DDBJ whole genome shotgun (WGS) entry which is preliminary data.</text>
</comment>
<evidence type="ECO:0000313" key="2">
    <source>
        <dbReference type="Proteomes" id="UP000320653"/>
    </source>
</evidence>
<reference evidence="1 2" key="1">
    <citation type="submission" date="2019-06" db="EMBL/GenBank/DDBJ databases">
        <title>Sorghum-associated microbial communities from plants grown in Nebraska, USA.</title>
        <authorList>
            <person name="Schachtman D."/>
        </authorList>
    </citation>
    <scope>NUCLEOTIDE SEQUENCE [LARGE SCALE GENOMIC DNA]</scope>
    <source>
        <strain evidence="1 2">1225</strain>
    </source>
</reference>
<protein>
    <recommendedName>
        <fullName evidence="3">DUF1127 domain-containing protein</fullName>
    </recommendedName>
</protein>
<evidence type="ECO:0000313" key="1">
    <source>
        <dbReference type="EMBL" id="TWF54260.1"/>
    </source>
</evidence>
<evidence type="ECO:0008006" key="3">
    <source>
        <dbReference type="Google" id="ProtNLM"/>
    </source>
</evidence>
<proteinExistence type="predicted"/>
<dbReference type="OrthoDB" id="8116829at2"/>
<dbReference type="AlphaFoldDB" id="A0A561QV59"/>
<dbReference type="EMBL" id="VIWP01000003">
    <property type="protein sequence ID" value="TWF54260.1"/>
    <property type="molecule type" value="Genomic_DNA"/>
</dbReference>
<keyword evidence="2" id="KW-1185">Reference proteome</keyword>
<dbReference type="RefSeq" id="WP_145636326.1">
    <property type="nucleotide sequence ID" value="NZ_VIWP01000003.1"/>
</dbReference>
<name>A0A561QV59_9HYPH</name>
<gene>
    <name evidence="1" type="ORF">FHW37_103123</name>
</gene>